<proteinExistence type="predicted"/>
<dbReference type="InterPro" id="IPR006189">
    <property type="entry name" value="CHASE_dom"/>
</dbReference>
<dbReference type="SMART" id="SM01079">
    <property type="entry name" value="CHASE"/>
    <property type="match status" value="1"/>
</dbReference>
<dbReference type="InterPro" id="IPR029787">
    <property type="entry name" value="Nucleotide_cyclase"/>
</dbReference>
<sequence>MILTRVLTLIVILSVGALGEFVARLEKQSAEREHRNQVLSVVGALRASLESELNATLHLTQGMIAYVATGSTLEPEVIEPMLKTLYEYGRHVRNIGLAPGNRLTYIYPLEGNDGALGLYYPDLKEQWPAVERTIRERKPRLAGPRQLMQGGLGLIYRIPVFLGAREEYWGLLSMVIDVDSLYARVGIAPTIGGLQLALRGLDGTGAQGDTFLGNAGLFQTDAVTAEVITPGGTWQMAARPATGWGQDKHIGWLRAGFWFVGMLLGGSLHQVMLFATRRQQLTEQLRQRTSELEQSHSRLIAEVDERKRLEEELRHFAFYDALTRLPNRRLFLDRLHQAQCNSARHKSHVAVMFLDLNNFKELNDTHGHDIGDRLLIDVARRLQRAVRESDTVARLGGDEFVVMLEGLGPEAETARMYANAIADNIREQLNQEYVLHDIRHHCSASIGVKLFLGTNEDPDQILKDADTEMYRVKQRCGRPAYGCI</sequence>
<dbReference type="PANTHER" id="PTHR46663">
    <property type="entry name" value="DIGUANYLATE CYCLASE DGCT-RELATED"/>
    <property type="match status" value="1"/>
</dbReference>
<evidence type="ECO:0000259" key="1">
    <source>
        <dbReference type="PROSITE" id="PS50839"/>
    </source>
</evidence>
<dbReference type="Proteomes" id="UP000266313">
    <property type="component" value="Chromosome"/>
</dbReference>
<dbReference type="OrthoDB" id="9812260at2"/>
<dbReference type="RefSeq" id="WP_119631396.1">
    <property type="nucleotide sequence ID" value="NZ_AP017928.1"/>
</dbReference>
<dbReference type="SMART" id="SM00267">
    <property type="entry name" value="GGDEF"/>
    <property type="match status" value="1"/>
</dbReference>
<dbReference type="Pfam" id="PF03924">
    <property type="entry name" value="CHASE"/>
    <property type="match status" value="1"/>
</dbReference>
<dbReference type="GO" id="GO:0003824">
    <property type="term" value="F:catalytic activity"/>
    <property type="evidence" value="ECO:0007669"/>
    <property type="project" value="UniProtKB-ARBA"/>
</dbReference>
<dbReference type="EMBL" id="AP017928">
    <property type="protein sequence ID" value="BBA36178.1"/>
    <property type="molecule type" value="Genomic_DNA"/>
</dbReference>
<dbReference type="SUPFAM" id="SSF55073">
    <property type="entry name" value="Nucleotide cyclase"/>
    <property type="match status" value="1"/>
</dbReference>
<name>A0A250KWW8_9GAMM</name>
<evidence type="ECO:0000313" key="3">
    <source>
        <dbReference type="EMBL" id="BBA36178.1"/>
    </source>
</evidence>
<dbReference type="Gene3D" id="3.30.70.270">
    <property type="match status" value="1"/>
</dbReference>
<dbReference type="PANTHER" id="PTHR46663:SF2">
    <property type="entry name" value="GGDEF DOMAIN-CONTAINING PROTEIN"/>
    <property type="match status" value="1"/>
</dbReference>
<dbReference type="KEGG" id="mmai:sS8_4248"/>
<dbReference type="InterPro" id="IPR052163">
    <property type="entry name" value="DGC-Regulatory_Protein"/>
</dbReference>
<dbReference type="InterPro" id="IPR000160">
    <property type="entry name" value="GGDEF_dom"/>
</dbReference>
<keyword evidence="4" id="KW-1185">Reference proteome</keyword>
<dbReference type="AlphaFoldDB" id="A0A250KWW8"/>
<protein>
    <submittedName>
        <fullName evidence="3">Diguanylate cyclase</fullName>
    </submittedName>
</protein>
<dbReference type="InterPro" id="IPR043128">
    <property type="entry name" value="Rev_trsase/Diguanyl_cyclase"/>
</dbReference>
<dbReference type="Pfam" id="PF00990">
    <property type="entry name" value="GGDEF"/>
    <property type="match status" value="1"/>
</dbReference>
<feature type="domain" description="GGDEF" evidence="2">
    <location>
        <begin position="347"/>
        <end position="484"/>
    </location>
</feature>
<dbReference type="NCBIfam" id="TIGR00254">
    <property type="entry name" value="GGDEF"/>
    <property type="match status" value="1"/>
</dbReference>
<accession>A0A250KWW8</accession>
<evidence type="ECO:0000313" key="4">
    <source>
        <dbReference type="Proteomes" id="UP000266313"/>
    </source>
</evidence>
<dbReference type="CDD" id="cd01949">
    <property type="entry name" value="GGDEF"/>
    <property type="match status" value="1"/>
</dbReference>
<dbReference type="PROSITE" id="PS50839">
    <property type="entry name" value="CHASE"/>
    <property type="match status" value="1"/>
</dbReference>
<dbReference type="PROSITE" id="PS50887">
    <property type="entry name" value="GGDEF"/>
    <property type="match status" value="1"/>
</dbReference>
<organism evidence="3 4">
    <name type="scientific">Methylocaldum marinum</name>
    <dbReference type="NCBI Taxonomy" id="1432792"/>
    <lineage>
        <taxon>Bacteria</taxon>
        <taxon>Pseudomonadati</taxon>
        <taxon>Pseudomonadota</taxon>
        <taxon>Gammaproteobacteria</taxon>
        <taxon>Methylococcales</taxon>
        <taxon>Methylococcaceae</taxon>
        <taxon>Methylocaldum</taxon>
    </lineage>
</organism>
<evidence type="ECO:0000259" key="2">
    <source>
        <dbReference type="PROSITE" id="PS50887"/>
    </source>
</evidence>
<feature type="domain" description="CHASE" evidence="1">
    <location>
        <begin position="103"/>
        <end position="237"/>
    </location>
</feature>
<gene>
    <name evidence="3" type="ORF">sS8_4248</name>
</gene>
<reference evidence="3 4" key="1">
    <citation type="submission" date="2016-12" db="EMBL/GenBank/DDBJ databases">
        <title>Genome sequencing of Methylocaldum marinum.</title>
        <authorList>
            <person name="Takeuchi M."/>
            <person name="Kamagata Y."/>
            <person name="Hiraoka S."/>
            <person name="Oshima K."/>
            <person name="Hattori M."/>
            <person name="Iwasaki W."/>
        </authorList>
    </citation>
    <scope>NUCLEOTIDE SEQUENCE [LARGE SCALE GENOMIC DNA]</scope>
    <source>
        <strain evidence="3 4">S8</strain>
    </source>
</reference>